<keyword evidence="1" id="KW-0812">Transmembrane</keyword>
<reference evidence="3" key="1">
    <citation type="submission" date="2016-10" db="EMBL/GenBank/DDBJ databases">
        <authorList>
            <person name="Varghese N."/>
            <person name="Submissions S."/>
        </authorList>
    </citation>
    <scope>NUCLEOTIDE SEQUENCE [LARGE SCALE GENOMIC DNA]</scope>
    <source>
        <strain evidence="3">CGMCC 4.3568</strain>
    </source>
</reference>
<evidence type="ECO:0000313" key="2">
    <source>
        <dbReference type="EMBL" id="SFA83004.1"/>
    </source>
</evidence>
<dbReference type="EMBL" id="FOKG01000001">
    <property type="protein sequence ID" value="SFA83004.1"/>
    <property type="molecule type" value="Genomic_DNA"/>
</dbReference>
<dbReference type="AlphaFoldDB" id="A0A1I0W367"/>
<dbReference type="STRING" id="490629.SAMN05216266_101697"/>
<dbReference type="OrthoDB" id="3700645at2"/>
<feature type="transmembrane region" description="Helical" evidence="1">
    <location>
        <begin position="43"/>
        <end position="60"/>
    </location>
</feature>
<accession>A0A1I0W367</accession>
<evidence type="ECO:0000256" key="1">
    <source>
        <dbReference type="SAM" id="Phobius"/>
    </source>
</evidence>
<keyword evidence="1" id="KW-0472">Membrane</keyword>
<sequence length="105" mass="11290">MFQVGAVRWTGAGCLVFPLLLAGLVFGAVVQEVFDGKSLITDAGWAMGFVLSAVLIRLIGTRLNRYRDEHTLYDSPMQSYVWLAATCAVLALGVVILARVVADSS</sequence>
<proteinExistence type="predicted"/>
<evidence type="ECO:0000313" key="3">
    <source>
        <dbReference type="Proteomes" id="UP000243799"/>
    </source>
</evidence>
<organism evidence="2 3">
    <name type="scientific">Amycolatopsis marina</name>
    <dbReference type="NCBI Taxonomy" id="490629"/>
    <lineage>
        <taxon>Bacteria</taxon>
        <taxon>Bacillati</taxon>
        <taxon>Actinomycetota</taxon>
        <taxon>Actinomycetes</taxon>
        <taxon>Pseudonocardiales</taxon>
        <taxon>Pseudonocardiaceae</taxon>
        <taxon>Amycolatopsis</taxon>
    </lineage>
</organism>
<feature type="transmembrane region" description="Helical" evidence="1">
    <location>
        <begin position="80"/>
        <end position="102"/>
    </location>
</feature>
<name>A0A1I0W367_9PSEU</name>
<protein>
    <submittedName>
        <fullName evidence="2">Uncharacterized protein</fullName>
    </submittedName>
</protein>
<dbReference type="Proteomes" id="UP000243799">
    <property type="component" value="Unassembled WGS sequence"/>
</dbReference>
<keyword evidence="3" id="KW-1185">Reference proteome</keyword>
<gene>
    <name evidence="2" type="ORF">SAMN05216266_101697</name>
</gene>
<keyword evidence="1" id="KW-1133">Transmembrane helix</keyword>
<dbReference type="RefSeq" id="WP_091669152.1">
    <property type="nucleotide sequence ID" value="NZ_FOKG01000001.1"/>
</dbReference>